<feature type="transmembrane region" description="Helical" evidence="1">
    <location>
        <begin position="35"/>
        <end position="53"/>
    </location>
</feature>
<organism evidence="2 3">
    <name type="scientific">Pseudopedobacter saltans (strain ATCC 51119 / DSM 12145 / JCM 21818 / CCUG 39354 / LMG 10337 / NBRC 100064 / NCIMB 13643)</name>
    <name type="common">Pedobacter saltans</name>
    <dbReference type="NCBI Taxonomy" id="762903"/>
    <lineage>
        <taxon>Bacteria</taxon>
        <taxon>Pseudomonadati</taxon>
        <taxon>Bacteroidota</taxon>
        <taxon>Sphingobacteriia</taxon>
        <taxon>Sphingobacteriales</taxon>
        <taxon>Sphingobacteriaceae</taxon>
        <taxon>Pseudopedobacter</taxon>
    </lineage>
</organism>
<dbReference type="AlphaFoldDB" id="F0SCK7"/>
<evidence type="ECO:0000313" key="3">
    <source>
        <dbReference type="Proteomes" id="UP000000310"/>
    </source>
</evidence>
<evidence type="ECO:0000256" key="1">
    <source>
        <dbReference type="SAM" id="Phobius"/>
    </source>
</evidence>
<keyword evidence="1" id="KW-0472">Membrane</keyword>
<reference evidence="2 3" key="1">
    <citation type="journal article" date="2011" name="Stand. Genomic Sci.">
        <title>Complete genome sequence of the gliding, heparinolytic Pedobacter saltans type strain (113).</title>
        <authorList>
            <person name="Liolios K."/>
            <person name="Sikorski J."/>
            <person name="Lu M."/>
            <person name="Nolan M."/>
            <person name="Lapidus A."/>
            <person name="Lucas S."/>
            <person name="Hammon N."/>
            <person name="Deshpande S."/>
            <person name="Cheng J.F."/>
            <person name="Tapia R."/>
            <person name="Han C."/>
            <person name="Goodwin L."/>
            <person name="Pitluck S."/>
            <person name="Huntemann M."/>
            <person name="Ivanova N."/>
            <person name="Pagani I."/>
            <person name="Mavromatis K."/>
            <person name="Ovchinikova G."/>
            <person name="Pati A."/>
            <person name="Chen A."/>
            <person name="Palaniappan K."/>
            <person name="Land M."/>
            <person name="Hauser L."/>
            <person name="Brambilla E.M."/>
            <person name="Kotsyurbenko O."/>
            <person name="Rohde M."/>
            <person name="Tindall B.J."/>
            <person name="Abt B."/>
            <person name="Goker M."/>
            <person name="Detter J.C."/>
            <person name="Woyke T."/>
            <person name="Bristow J."/>
            <person name="Eisen J.A."/>
            <person name="Markowitz V."/>
            <person name="Hugenholtz P."/>
            <person name="Klenk H.P."/>
            <person name="Kyrpides N.C."/>
        </authorList>
    </citation>
    <scope>NUCLEOTIDE SEQUENCE [LARGE SCALE GENOMIC DNA]</scope>
    <source>
        <strain evidence="3">ATCC 51119 / DSM 12145 / JCM 21818 / LMG 10337 / NBRC 100064 / NCIMB 13643</strain>
    </source>
</reference>
<dbReference type="HOGENOM" id="CLU_1915284_0_0_10"/>
<dbReference type="OrthoDB" id="796718at2"/>
<dbReference type="STRING" id="762903.Pedsa_3316"/>
<keyword evidence="1" id="KW-1133">Transmembrane helix</keyword>
<gene>
    <name evidence="2" type="ordered locus">Pedsa_3316</name>
</gene>
<dbReference type="InterPro" id="IPR025250">
    <property type="entry name" value="DUF4199"/>
</dbReference>
<dbReference type="EMBL" id="CP002545">
    <property type="protein sequence ID" value="ADY53851.1"/>
    <property type="molecule type" value="Genomic_DNA"/>
</dbReference>
<feature type="transmembrane region" description="Helical" evidence="1">
    <location>
        <begin position="7"/>
        <end position="29"/>
    </location>
</feature>
<reference evidence="3" key="2">
    <citation type="submission" date="2011-02" db="EMBL/GenBank/DDBJ databases">
        <title>The complete genome of Pedobacter saltans DSM 12145.</title>
        <authorList>
            <consortium name="US DOE Joint Genome Institute (JGI-PGF)"/>
            <person name="Lucas S."/>
            <person name="Copeland A."/>
            <person name="Lapidus A."/>
            <person name="Bruce D."/>
            <person name="Goodwin L."/>
            <person name="Pitluck S."/>
            <person name="Kyrpides N."/>
            <person name="Mavromatis K."/>
            <person name="Pagani I."/>
            <person name="Ivanova N."/>
            <person name="Ovchinnikova G."/>
            <person name="Lu M."/>
            <person name="Detter J.C."/>
            <person name="Han C."/>
            <person name="Land M."/>
            <person name="Hauser L."/>
            <person name="Markowitz V."/>
            <person name="Cheng J.-F."/>
            <person name="Hugenholtz P."/>
            <person name="Woyke T."/>
            <person name="Wu D."/>
            <person name="Tindall B."/>
            <person name="Pomrenke H.G."/>
            <person name="Brambilla E."/>
            <person name="Klenk H.-P."/>
            <person name="Eisen J.A."/>
        </authorList>
    </citation>
    <scope>NUCLEOTIDE SEQUENCE [LARGE SCALE GENOMIC DNA]</scope>
    <source>
        <strain evidence="3">ATCC 51119 / DSM 12145 / JCM 21818 / LMG 10337 / NBRC 100064 / NCIMB 13643</strain>
    </source>
</reference>
<feature type="transmembrane region" description="Helical" evidence="1">
    <location>
        <begin position="74"/>
        <end position="92"/>
    </location>
</feature>
<dbReference type="RefSeq" id="WP_013634334.1">
    <property type="nucleotide sequence ID" value="NC_015177.1"/>
</dbReference>
<sequence>MKNALKYGLLLALLSGLWILVMHLLGFTPDYYKNSWIELTSIPIPFIGLYFGIRAFRHEHGHLISFFECLVEGFKILVIGAVISGAISFLYLTKFSELNTTDYMQRIFGGLIIGIIANLASSLLLMTTPKHL</sequence>
<feature type="transmembrane region" description="Helical" evidence="1">
    <location>
        <begin position="107"/>
        <end position="126"/>
    </location>
</feature>
<accession>F0SCK7</accession>
<keyword evidence="3" id="KW-1185">Reference proteome</keyword>
<evidence type="ECO:0000313" key="2">
    <source>
        <dbReference type="EMBL" id="ADY53851.1"/>
    </source>
</evidence>
<keyword evidence="1" id="KW-0812">Transmembrane</keyword>
<evidence type="ECO:0008006" key="4">
    <source>
        <dbReference type="Google" id="ProtNLM"/>
    </source>
</evidence>
<dbReference type="Pfam" id="PF13858">
    <property type="entry name" value="DUF4199"/>
    <property type="match status" value="1"/>
</dbReference>
<dbReference type="Proteomes" id="UP000000310">
    <property type="component" value="Chromosome"/>
</dbReference>
<proteinExistence type="predicted"/>
<dbReference type="KEGG" id="psn:Pedsa_3316"/>
<name>F0SCK7_PSESL</name>
<protein>
    <recommendedName>
        <fullName evidence="4">DUF4199 domain-containing protein</fullName>
    </recommendedName>
</protein>